<feature type="domain" description="Fibronectin type-III" evidence="3">
    <location>
        <begin position="2893"/>
        <end position="2989"/>
    </location>
</feature>
<feature type="domain" description="Fibronectin type-III" evidence="3">
    <location>
        <begin position="769"/>
        <end position="867"/>
    </location>
</feature>
<feature type="domain" description="Fibronectin type-III" evidence="3">
    <location>
        <begin position="239"/>
        <end position="332"/>
    </location>
</feature>
<dbReference type="InterPro" id="IPR050964">
    <property type="entry name" value="Striated_Muscle_Regulatory"/>
</dbReference>
<feature type="domain" description="Fibronectin type-III" evidence="3">
    <location>
        <begin position="1202"/>
        <end position="1295"/>
    </location>
</feature>
<dbReference type="PANTHER" id="PTHR13817">
    <property type="entry name" value="TITIN"/>
    <property type="match status" value="1"/>
</dbReference>
<dbReference type="eggNOG" id="COG4733">
    <property type="taxonomic scope" value="Bacteria"/>
</dbReference>
<feature type="domain" description="Fibronectin type-III" evidence="3">
    <location>
        <begin position="1621"/>
        <end position="1717"/>
    </location>
</feature>
<dbReference type="eggNOG" id="COG4870">
    <property type="taxonomic scope" value="Bacteria"/>
</dbReference>
<evidence type="ECO:0000256" key="2">
    <source>
        <dbReference type="SAM" id="SignalP"/>
    </source>
</evidence>
<evidence type="ECO:0000256" key="1">
    <source>
        <dbReference type="ARBA" id="ARBA00022737"/>
    </source>
</evidence>
<evidence type="ECO:0000313" key="5">
    <source>
        <dbReference type="Proteomes" id="UP000019678"/>
    </source>
</evidence>
<feature type="domain" description="Fibronectin type-III" evidence="3">
    <location>
        <begin position="3007"/>
        <end position="3096"/>
    </location>
</feature>
<feature type="domain" description="Fibronectin type-III" evidence="3">
    <location>
        <begin position="2575"/>
        <end position="2671"/>
    </location>
</feature>
<comment type="caution">
    <text evidence="4">The sequence shown here is derived from an EMBL/GenBank/DDBJ whole genome shotgun (WGS) entry which is preliminary data.</text>
</comment>
<feature type="domain" description="Fibronectin type-III" evidence="3">
    <location>
        <begin position="1408"/>
        <end position="1505"/>
    </location>
</feature>
<feature type="domain" description="Fibronectin type-III" evidence="3">
    <location>
        <begin position="448"/>
        <end position="546"/>
    </location>
</feature>
<feature type="domain" description="Fibronectin type-III" evidence="3">
    <location>
        <begin position="1729"/>
        <end position="1823"/>
    </location>
</feature>
<feature type="domain" description="Fibronectin type-III" evidence="3">
    <location>
        <begin position="2153"/>
        <end position="2247"/>
    </location>
</feature>
<feature type="signal peptide" evidence="2">
    <location>
        <begin position="1"/>
        <end position="23"/>
    </location>
</feature>
<feature type="domain" description="Fibronectin type-III" evidence="3">
    <location>
        <begin position="2471"/>
        <end position="2565"/>
    </location>
</feature>
<protein>
    <recommendedName>
        <fullName evidence="3">Fibronectin type-III domain-containing protein</fullName>
    </recommendedName>
</protein>
<dbReference type="EMBL" id="ASRX01000032">
    <property type="protein sequence ID" value="EYF04549.1"/>
    <property type="molecule type" value="Genomic_DNA"/>
</dbReference>
<feature type="domain" description="Fibronectin type-III" evidence="3">
    <location>
        <begin position="2787"/>
        <end position="2883"/>
    </location>
</feature>
<feature type="domain" description="Fibronectin type-III" evidence="3">
    <location>
        <begin position="2363"/>
        <end position="2459"/>
    </location>
</feature>
<feature type="domain" description="Fibronectin type-III" evidence="3">
    <location>
        <begin position="1090"/>
        <end position="1188"/>
    </location>
</feature>
<dbReference type="SUPFAM" id="SSF49265">
    <property type="entry name" value="Fibronectin type III"/>
    <property type="match status" value="4"/>
</dbReference>
<feature type="domain" description="Fibronectin type-III" evidence="3">
    <location>
        <begin position="663"/>
        <end position="759"/>
    </location>
</feature>
<evidence type="ECO:0000259" key="3">
    <source>
        <dbReference type="SMART" id="SM00060"/>
    </source>
</evidence>
<dbReference type="OrthoDB" id="5421343at2"/>
<feature type="domain" description="Fibronectin type-III" evidence="3">
    <location>
        <begin position="1833"/>
        <end position="1929"/>
    </location>
</feature>
<keyword evidence="5" id="KW-1185">Reference proteome</keyword>
<reference evidence="4 5" key="1">
    <citation type="submission" date="2013-05" db="EMBL/GenBank/DDBJ databases">
        <title>Genome assembly of Chondromyces apiculatus DSM 436.</title>
        <authorList>
            <person name="Sharma G."/>
            <person name="Khatri I."/>
            <person name="Kaur C."/>
            <person name="Mayilraj S."/>
            <person name="Subramanian S."/>
        </authorList>
    </citation>
    <scope>NUCLEOTIDE SEQUENCE [LARGE SCALE GENOMIC DNA]</scope>
    <source>
        <strain evidence="4 5">DSM 436</strain>
    </source>
</reference>
<feature type="domain" description="Fibronectin type-III" evidence="3">
    <location>
        <begin position="129"/>
        <end position="225"/>
    </location>
</feature>
<feature type="domain" description="Fibronectin type-III" evidence="3">
    <location>
        <begin position="342"/>
        <end position="438"/>
    </location>
</feature>
<keyword evidence="1" id="KW-0677">Repeat</keyword>
<dbReference type="InterPro" id="IPR003961">
    <property type="entry name" value="FN3_dom"/>
</dbReference>
<gene>
    <name evidence="4" type="ORF">CAP_4369</name>
</gene>
<dbReference type="PANTHER" id="PTHR13817:SF73">
    <property type="entry name" value="FIBRONECTIN TYPE-III DOMAIN-CONTAINING PROTEIN"/>
    <property type="match status" value="1"/>
</dbReference>
<dbReference type="Proteomes" id="UP000019678">
    <property type="component" value="Unassembled WGS sequence"/>
</dbReference>
<name>A0A017T5T3_9BACT</name>
<feature type="domain" description="Fibronectin type-III" evidence="3">
    <location>
        <begin position="986"/>
        <end position="1080"/>
    </location>
</feature>
<dbReference type="RefSeq" id="WP_156041002.1">
    <property type="nucleotide sequence ID" value="NZ_ASRX01000032.1"/>
</dbReference>
<dbReference type="InterPro" id="IPR024038">
    <property type="entry name" value="MYXO-CTERM"/>
</dbReference>
<feature type="chain" id="PRO_5001496921" description="Fibronectin type-III domain-containing protein" evidence="2">
    <location>
        <begin position="24"/>
        <end position="3367"/>
    </location>
</feature>
<accession>A0A017T5T3</accession>
<keyword evidence="2" id="KW-0732">Signal</keyword>
<feature type="domain" description="Fibronectin type-III" evidence="3">
    <location>
        <begin position="3109"/>
        <end position="3204"/>
    </location>
</feature>
<feature type="domain" description="Fibronectin type-III" evidence="3">
    <location>
        <begin position="878"/>
        <end position="974"/>
    </location>
</feature>
<feature type="domain" description="Fibronectin type-III" evidence="3">
    <location>
        <begin position="1517"/>
        <end position="1611"/>
    </location>
</feature>
<proteinExistence type="predicted"/>
<feature type="domain" description="Fibronectin type-III" evidence="3">
    <location>
        <begin position="2257"/>
        <end position="2353"/>
    </location>
</feature>
<evidence type="ECO:0000313" key="4">
    <source>
        <dbReference type="EMBL" id="EYF04549.1"/>
    </source>
</evidence>
<dbReference type="STRING" id="1192034.CAP_4369"/>
<dbReference type="InterPro" id="IPR036116">
    <property type="entry name" value="FN3_sf"/>
</dbReference>
<dbReference type="NCBIfam" id="TIGR03901">
    <property type="entry name" value="MYXO-CTERM"/>
    <property type="match status" value="1"/>
</dbReference>
<feature type="domain" description="Fibronectin type-III" evidence="3">
    <location>
        <begin position="1941"/>
        <end position="2035"/>
    </location>
</feature>
<organism evidence="4 5">
    <name type="scientific">Chondromyces apiculatus DSM 436</name>
    <dbReference type="NCBI Taxonomy" id="1192034"/>
    <lineage>
        <taxon>Bacteria</taxon>
        <taxon>Pseudomonadati</taxon>
        <taxon>Myxococcota</taxon>
        <taxon>Polyangia</taxon>
        <taxon>Polyangiales</taxon>
        <taxon>Polyangiaceae</taxon>
        <taxon>Chondromyces</taxon>
    </lineage>
</organism>
<feature type="domain" description="Fibronectin type-III" evidence="3">
    <location>
        <begin position="2045"/>
        <end position="2141"/>
    </location>
</feature>
<dbReference type="SMART" id="SM00060">
    <property type="entry name" value="FN3"/>
    <property type="match status" value="28"/>
</dbReference>
<feature type="domain" description="Fibronectin type-III" evidence="3">
    <location>
        <begin position="1307"/>
        <end position="1398"/>
    </location>
</feature>
<dbReference type="eggNOG" id="COG2723">
    <property type="taxonomic scope" value="Bacteria"/>
</dbReference>
<sequence>MHLHVLRAVALVLVFFTSFGALAAAPTVTTSPATSITTSSANLNGAGNPNGEPTTGWFRISSVNPGACNDTFGTRVPANGGTDLGAGAASVPYSILTTGLTSGVTYYFCAIVSNASGTAYGGILSFTVPGAPAVTTTGVSSVTSGAATLEGSANPNSSATTGWFRYSTTNPGTCDDTFGTRAPSSSGSSLGSGTSPVAYTRNISGLTPGATYYYCAISSNTHGTSFGTVLSFTALANAPVVTTGNATLLTGTTAQLNGSGNPGGAATTGWFRYSTVNPGTCNDTFGTRAPTSGGSSLGAGNTAVSYALGITGLTPATTYYYCAIAQNTVGLSVGSVNSFTTPAPPTVVTTAASSLTSTSAYLNGTGTPNGSSATGWFRYSFNNPGTCDDTFGSRAPTSGGTSLGASYSGIGFSQPVSGLSPGTTYYFCAIASNLEGLAFGAVLSFTTPNAPTATTSAATLVTSTTATLNGSGDPNGDATYGYFRYATVNPGTCSDSFGTRAPTSSASDSSLGAGTTDVTFSRAISGLTPSTTYYFCAITRNNYGTVFGAVLSLTTLANPPTATTGSATLLTGTTATLNGSGNPGGAATTGWFRFATASPGTCNDSFGTRAPAAGGSALGAGNSSVSFSQGITGLTAGTTYYYCAITQNSAGLAFGSVLTFTTPTPPTVVTTAASSLTNTSAYLNGAGTPNGSTTTGWFRYSPVDPGTCNDTFGSRAPTSGGTSLGAGYSSTGFSQPVSGLSPGTTYYFCAIVSSFEGTAFGAVLSFTTPNAPTVTSAAATLVTSTTATLNGSGDPNLDPAFGYFRYATVNPGACSDSFGTRAPTSSASDSSLGAGTSDVAFSRAISGLTPATTYYFCAIVRNNYGTVFGAVLSLTTLATQPTVTTGSATLLTGATAQLNASGNPGGAATTGWFRYSTVSPGTCNDTFGTRAPTTGGSSLGSGTSTVSFSQGITGLSPSTTYYYCAITQNAVGTALGSVLTFTTPTPPAVTTTAASSLTNTSAYLNGAANPNGSSTSGWFRYSLNDPGTCDDTFGSRAPTSGGTALGAGNSALGYSQQISGLSPGTTYYFCAIAASAEGTSFGAVLSFTTPAPPTVTTVAATLVTSSSATLNGSADPNGDAAYAYFRYATVNPGLCSDSFGARAPTTSSSDTSLGAGTSPVAFSRGLSGLSPGTTYYYCAIARNNYGTTFGAVFSFTTLATQPIVTTGGATSVTTNAATLNASANPSGDATTGWFRYATASPGTCNDTFGTRAPVSGGSALGSGTSTVSFSQGIAGLTPGTTYYYCAIGQNGAGTTFGSVLTFTTTSPPTVATLAATPVTATTATLNGSVNPNGFATSGWFRYSTSNPGACDTSFGTATGTTSLGSGASPVALAQPLVSLSPATTYYFCAIAQSSIGTTLGAVLSFTTPAAPPSVLTVAASDLTATSATINATINPNGSNTTGWFRYSLVDPGTCNDSFGTRAPASGGFSLGGGNSPADIAQPLSGLTSGTTYYYCALAQSTIGVSVGTVLTFTTASAPSVTTVAASAVTNTGATLNGSATPNGSATTGWFRYATVDPGTCNDSFGTRAPATGGASLGSGSSAVAYAQAITGLAPATTYYFCALVQNGVGTSVGAVLSFTTPASPSVTTVAASNVTGTGATLNGSANPNLSAATGWFRYSTTEPASCNDSFGTRAPTSGGTSLGSGGSAVAYAQAVTGLSAGTTYYYCAIASNPTGTSFGAVMSFTTASAPSVTTVAASAVTSTGATLNGAADPNFSATTGFFRYSTVNPGSCNNSFGTRAPTSGGPALGAGSSPVDYAQPITGLSPGTTYYYCALATNTVGTGLGTVLSFTTPAAPSVTSAAATAVTSTGATLTGAANPNGSAATGWFRYATVNPGSCNDAFGTRAPASGGTSLGAGSTSVPYAQAITGLAAGTTYYFCAIADSAVGVGVGTVLSFTTAAAPSVTTVAASAVTSTGATLNGSANPSSSAATGWFRYATVNPGTCDDSFGTRAPASGGTSLGSGSSAVAYSQAITGLAASTTYYYCAIAQNAVGTSFGAVLSFSTPAAPSVTTVAASNVTATGATLNGAANPNGSAATGWFRYSTSEPASCNDTFGTRAPTSGGTSLGSGSIAVAYTQAITGLASGATYYYCAIASNVTGTSFGAVMSFTTASAPSVTTVAASAVTSTGATLNGAADPNLSAATGFFRYSTVNPGSCNNSFGTRAPTSGGPALGAGSTPVDYAQTITGLSAGTTYYFCALAQNALGTGLGTVLSFTTPAAPSVTSAAATAVTSTGATLNGSADPNFSEATGWFRYATVNPGSCSDAFGTRAPAASGAALGDGSIPVAYAQAITGLTPGATYYFCAIAQNAVGTSFGAVLSFTTPAAPSVTTAAASTVTSTSATLNGSATPGGSTATGWFRYAPVNPGSCDDTFGTRAPSSGGTLLGSGSSAVSYAQSVAALSAGTTYYYCAIAQNAAGTSFGAVMSFTTAAPPSVTTVAATAVTSTGATVNGSANPNQLATNGWFRYSAVNPGTCDDSFGTRAPTSGGTALGSGSSLVAYSRVLTGLAPDTTYYYCAIASNSAGTSFGAMMSFTTPAAPSVTTVDASAVTSTSATLDGSAIPNLSATTGWFRYSTQNPGNCSDAFGTRAPAAGGTALGNGTSPVAYTQAITGLTPGATYYFCAIAQNAVGTSFGAVLSFTTTAPPSVVTEAAAAVTSTSATLAGTADPNQEDATGWFRYGTNNPGSCNDAFGTRAPASGGTALGDGTIPVGYTEQLTGLTPGTTYYYCAIADNVAGTGFGAVLSFTTPGAPSVTTQPATAVMSSAALLHGAADPNLDATTGWFRYDTVDPGTCDDAFGTRAPMAGGTSLGAGSSPVTYAQAVSGLAPMTTYYYCAIASNGVGTSFGAVLSFTTSGAPDVTTEDATDVEAASATLHGTANPNQLATTAWFRYDTTEPGSCDDTFGTRVPASGGTDVGAGDAAVEFTEEISGLLPGTTYYFCAIAENQLGTSFGEVLELTTAADLPSVITEPPTNVAADAAELNGSANPNGGATTGWFRYDTTDPGACDDSFGTRAPASGDLDLGDGATPVAYAEALTGLSPGVTYYYCAIAANAEGTAFGEILSFTAGTTPPEVTTEDATDIEAQSATIAGTATPNGVEATGWFRYDDTDPGDCDDAFGTRVPASGGVDLGAGSDEVAFTQPLTDLEPSTTYYYCAAASNDEGGAVFGEVLSFTTDAAPPEVTTLPPTVDQGTATLNGAANPLGSEATAWFRFDAVDPGECNDTFGTRAPAADGAALGAGRDEVAFSEVAQNLTPGTYYVCAIASNDAGVAYGEVLTFEITGSGGPSTPPGEEEGGCGCHVVGSSSGRSASVASLVALLLLAFRRRRRA</sequence>
<feature type="domain" description="Fibronectin type-III" evidence="3">
    <location>
        <begin position="2683"/>
        <end position="2777"/>
    </location>
</feature>
<dbReference type="eggNOG" id="COG3656">
    <property type="taxonomic scope" value="Bacteria"/>
</dbReference>